<evidence type="ECO:0000313" key="3">
    <source>
        <dbReference type="Proteomes" id="UP000505355"/>
    </source>
</evidence>
<keyword evidence="3" id="KW-1185">Reference proteome</keyword>
<protein>
    <recommendedName>
        <fullName evidence="4">DUF4382 domain-containing protein</fullName>
    </recommendedName>
</protein>
<evidence type="ECO:0000256" key="1">
    <source>
        <dbReference type="SAM" id="SignalP"/>
    </source>
</evidence>
<evidence type="ECO:0008006" key="4">
    <source>
        <dbReference type="Google" id="ProtNLM"/>
    </source>
</evidence>
<organism evidence="2 3">
    <name type="scientific">Mucilaginibacter mali</name>
    <dbReference type="NCBI Taxonomy" id="2740462"/>
    <lineage>
        <taxon>Bacteria</taxon>
        <taxon>Pseudomonadati</taxon>
        <taxon>Bacteroidota</taxon>
        <taxon>Sphingobacteriia</taxon>
        <taxon>Sphingobacteriales</taxon>
        <taxon>Sphingobacteriaceae</taxon>
        <taxon>Mucilaginibacter</taxon>
    </lineage>
</organism>
<feature type="chain" id="PRO_5028798426" description="DUF4382 domain-containing protein" evidence="1">
    <location>
        <begin position="21"/>
        <end position="247"/>
    </location>
</feature>
<sequence length="247" mass="25956">MKTNLWRTGLAIAMAALLFGACKKDNNSANGSSSGSAKMSFGLQADNASAVLANNETSEALVTQASSGAGSVTWTSGTANISGFNFEAKRRGLEVEIRSRSMASIDIFAPVPTMVSSVIDTGLYREIEIRVMLSKTSGSTIPLTLKGTFTTSGGAAVPIELDFNDDATIKAEADNVTVDNTTDITTIVSMHLNKLLDHVSASGLEAATRTSGTIVISSSSNTSIYNKIRDNIGNCGGFRGFNHRDRD</sequence>
<gene>
    <name evidence="2" type="ORF">HQ865_04495</name>
</gene>
<evidence type="ECO:0000313" key="2">
    <source>
        <dbReference type="EMBL" id="QKJ29040.1"/>
    </source>
</evidence>
<dbReference type="EMBL" id="CP054139">
    <property type="protein sequence ID" value="QKJ29040.1"/>
    <property type="molecule type" value="Genomic_DNA"/>
</dbReference>
<dbReference type="Proteomes" id="UP000505355">
    <property type="component" value="Chromosome"/>
</dbReference>
<accession>A0A7D4UNJ7</accession>
<name>A0A7D4UNJ7_9SPHI</name>
<dbReference type="AlphaFoldDB" id="A0A7D4UNJ7"/>
<feature type="signal peptide" evidence="1">
    <location>
        <begin position="1"/>
        <end position="20"/>
    </location>
</feature>
<proteinExistence type="predicted"/>
<dbReference type="RefSeq" id="WP_173413738.1">
    <property type="nucleotide sequence ID" value="NZ_CP054139.1"/>
</dbReference>
<dbReference type="KEGG" id="mmab:HQ865_04495"/>
<reference evidence="2 3" key="1">
    <citation type="submission" date="2020-05" db="EMBL/GenBank/DDBJ databases">
        <title>Mucilaginibacter mali sp. nov.</title>
        <authorList>
            <person name="Kim H.S."/>
            <person name="Lee K.C."/>
            <person name="Suh M.K."/>
            <person name="Kim J.-S."/>
            <person name="Han K.-I."/>
            <person name="Eom M.K."/>
            <person name="Shin Y.K."/>
            <person name="Lee J.-S."/>
        </authorList>
    </citation>
    <scope>NUCLEOTIDE SEQUENCE [LARGE SCALE GENOMIC DNA]</scope>
    <source>
        <strain evidence="2 3">G2-14</strain>
    </source>
</reference>
<dbReference type="PROSITE" id="PS51257">
    <property type="entry name" value="PROKAR_LIPOPROTEIN"/>
    <property type="match status" value="1"/>
</dbReference>
<keyword evidence="1" id="KW-0732">Signal</keyword>